<feature type="transmembrane region" description="Helical" evidence="14">
    <location>
        <begin position="17"/>
        <end position="43"/>
    </location>
</feature>
<gene>
    <name evidence="16" type="primary">LOC107265361</name>
</gene>
<dbReference type="GO" id="GO:0030674">
    <property type="term" value="F:protein-macromolecule adaptor activity"/>
    <property type="evidence" value="ECO:0007669"/>
    <property type="project" value="TreeGrafter"/>
</dbReference>
<comment type="similarity">
    <text evidence="3">Belongs to the NDC1 family.</text>
</comment>
<evidence type="ECO:0000256" key="11">
    <source>
        <dbReference type="ARBA" id="ARBA00023136"/>
    </source>
</evidence>
<keyword evidence="13" id="KW-0175">Coiled coil</keyword>
<dbReference type="Pfam" id="PF09531">
    <property type="entry name" value="Ndc1_Nup"/>
    <property type="match status" value="1"/>
</dbReference>
<evidence type="ECO:0000313" key="16">
    <source>
        <dbReference type="RefSeq" id="XP_015590248.1"/>
    </source>
</evidence>
<feature type="coiled-coil region" evidence="13">
    <location>
        <begin position="498"/>
        <end position="528"/>
    </location>
</feature>
<dbReference type="GO" id="GO:0031965">
    <property type="term" value="C:nuclear membrane"/>
    <property type="evidence" value="ECO:0007669"/>
    <property type="project" value="UniProtKB-SubCell"/>
</dbReference>
<evidence type="ECO:0000256" key="6">
    <source>
        <dbReference type="ARBA" id="ARBA00022816"/>
    </source>
</evidence>
<keyword evidence="15" id="KW-1185">Reference proteome</keyword>
<keyword evidence="11 14" id="KW-0472">Membrane</keyword>
<evidence type="ECO:0000256" key="12">
    <source>
        <dbReference type="ARBA" id="ARBA00023242"/>
    </source>
</evidence>
<evidence type="ECO:0000256" key="1">
    <source>
        <dbReference type="ARBA" id="ARBA00004232"/>
    </source>
</evidence>
<organism evidence="15 16">
    <name type="scientific">Cephus cinctus</name>
    <name type="common">Wheat stem sawfly</name>
    <dbReference type="NCBI Taxonomy" id="211228"/>
    <lineage>
        <taxon>Eukaryota</taxon>
        <taxon>Metazoa</taxon>
        <taxon>Ecdysozoa</taxon>
        <taxon>Arthropoda</taxon>
        <taxon>Hexapoda</taxon>
        <taxon>Insecta</taxon>
        <taxon>Pterygota</taxon>
        <taxon>Neoptera</taxon>
        <taxon>Endopterygota</taxon>
        <taxon>Hymenoptera</taxon>
        <taxon>Cephoidea</taxon>
        <taxon>Cephidae</taxon>
        <taxon>Cephus</taxon>
    </lineage>
</organism>
<dbReference type="PANTHER" id="PTHR13269">
    <property type="entry name" value="NUCLEOPORIN NDC1"/>
    <property type="match status" value="1"/>
</dbReference>
<dbReference type="PROSITE" id="PS51257">
    <property type="entry name" value="PROKAR_LIPOPROTEIN"/>
    <property type="match status" value="1"/>
</dbReference>
<dbReference type="GeneID" id="107265361"/>
<evidence type="ECO:0000256" key="4">
    <source>
        <dbReference type="ARBA" id="ARBA00022448"/>
    </source>
</evidence>
<dbReference type="KEGG" id="ccin:107265361"/>
<dbReference type="AlphaFoldDB" id="A0AAJ7FG70"/>
<dbReference type="RefSeq" id="XP_015590248.1">
    <property type="nucleotide sequence ID" value="XM_015734762.2"/>
</dbReference>
<keyword evidence="8 14" id="KW-1133">Transmembrane helix</keyword>
<feature type="transmembrane region" description="Helical" evidence="14">
    <location>
        <begin position="63"/>
        <end position="85"/>
    </location>
</feature>
<keyword evidence="7" id="KW-0653">Protein transport</keyword>
<protein>
    <submittedName>
        <fullName evidence="16">Nucleoporin NDC1</fullName>
    </submittedName>
</protein>
<dbReference type="CTD" id="55706"/>
<keyword evidence="12" id="KW-0539">Nucleus</keyword>
<dbReference type="GO" id="GO:0015031">
    <property type="term" value="P:protein transport"/>
    <property type="evidence" value="ECO:0007669"/>
    <property type="project" value="UniProtKB-KW"/>
</dbReference>
<name>A0AAJ7FG70_CEPCN</name>
<keyword evidence="5 14" id="KW-0812">Transmembrane</keyword>
<evidence type="ECO:0000256" key="9">
    <source>
        <dbReference type="ARBA" id="ARBA00023010"/>
    </source>
</evidence>
<evidence type="ECO:0000256" key="2">
    <source>
        <dbReference type="ARBA" id="ARBA00004567"/>
    </source>
</evidence>
<evidence type="ECO:0000256" key="13">
    <source>
        <dbReference type="SAM" id="Coils"/>
    </source>
</evidence>
<evidence type="ECO:0000256" key="8">
    <source>
        <dbReference type="ARBA" id="ARBA00022989"/>
    </source>
</evidence>
<dbReference type="GO" id="GO:0006999">
    <property type="term" value="P:nuclear pore organization"/>
    <property type="evidence" value="ECO:0007669"/>
    <property type="project" value="TreeGrafter"/>
</dbReference>
<keyword evidence="9" id="KW-0811">Translocation</keyword>
<dbReference type="InterPro" id="IPR019049">
    <property type="entry name" value="Nucleoporin_prot_Ndc1/Nup"/>
</dbReference>
<reference evidence="16" key="1">
    <citation type="submission" date="2025-08" db="UniProtKB">
        <authorList>
            <consortium name="RefSeq"/>
        </authorList>
    </citation>
    <scope>IDENTIFICATION</scope>
</reference>
<evidence type="ECO:0000256" key="14">
    <source>
        <dbReference type="SAM" id="Phobius"/>
    </source>
</evidence>
<evidence type="ECO:0000256" key="5">
    <source>
        <dbReference type="ARBA" id="ARBA00022692"/>
    </source>
</evidence>
<dbReference type="Proteomes" id="UP000694920">
    <property type="component" value="Unplaced"/>
</dbReference>
<keyword evidence="4" id="KW-0813">Transport</keyword>
<feature type="transmembrane region" description="Helical" evidence="14">
    <location>
        <begin position="198"/>
        <end position="219"/>
    </location>
</feature>
<dbReference type="GO" id="GO:0070762">
    <property type="term" value="C:nuclear pore transmembrane ring"/>
    <property type="evidence" value="ECO:0007669"/>
    <property type="project" value="TreeGrafter"/>
</dbReference>
<dbReference type="GO" id="GO:0051028">
    <property type="term" value="P:mRNA transport"/>
    <property type="evidence" value="ECO:0007669"/>
    <property type="project" value="UniProtKB-KW"/>
</dbReference>
<evidence type="ECO:0000256" key="10">
    <source>
        <dbReference type="ARBA" id="ARBA00023132"/>
    </source>
</evidence>
<proteinExistence type="inferred from homology"/>
<evidence type="ECO:0000313" key="15">
    <source>
        <dbReference type="Proteomes" id="UP000694920"/>
    </source>
</evidence>
<keyword evidence="10" id="KW-0906">Nuclear pore complex</keyword>
<comment type="subcellular location">
    <subcellularLocation>
        <location evidence="1">Nucleus membrane</location>
        <topology evidence="1">Multi-pass membrane protein</topology>
    </subcellularLocation>
    <subcellularLocation>
        <location evidence="2">Nucleus</location>
        <location evidence="2">Nuclear pore complex</location>
    </subcellularLocation>
</comment>
<accession>A0AAJ7FG70</accession>
<dbReference type="PANTHER" id="PTHR13269:SF6">
    <property type="entry name" value="NUCLEOPORIN NDC1"/>
    <property type="match status" value="1"/>
</dbReference>
<evidence type="ECO:0000256" key="7">
    <source>
        <dbReference type="ARBA" id="ARBA00022927"/>
    </source>
</evidence>
<feature type="transmembrane region" description="Helical" evidence="14">
    <location>
        <begin position="106"/>
        <end position="125"/>
    </location>
</feature>
<sequence>MTDICKAESKEFLYRRIIMAIASSIIVQFFFMSCIILITNLSILHPLTWIQDTWKIITCFRTWSYFIILATLIFLQGIICSKNYLNKPLYLKSRFVIFCNMLTPHNLLVGGLHILIGGVLVWLHLSVAGGKYSSLTAACQTLDGSCLVEEHYFLLLGGFWTGLYYFAKTNFFNFQYLQFPIIPQSKFSKMKRGVIKSLPSAMLSAIWLTLYFAVFYYFLGGYCRKAILAIFFMSLETLPLDRLSGLFNVSLLFHLWLYAALFVITMNTMHLLFQAYLTEWVPFDIGQCSVFKNESSGLTLPEILTMEKVPIMQHLGYLDLMTLAQKDKNRRSVLFTLSQPGGHPYNWNSVVEKCLALIKKFTNDLNEACSAKKDQQPAAISHMQVAGTHLYETTKLYHMRNLMTPKISSPIATAPSTTQQAAPNEQFIIQFFQNKKQSFIKYLLSKPLIFYIFGEQSDSKVSYILNNSQPVIWAAEAISSLSAISLKEDPYGIVQKDISSIIETLLALKQALDKLQKTAILVKKSQNEEKVTRLTAASLRSATKRSIYRITNAFRYYIKDLALEQVTLEQLQSFLMYRE</sequence>
<keyword evidence="6" id="KW-0509">mRNA transport</keyword>
<evidence type="ECO:0000256" key="3">
    <source>
        <dbReference type="ARBA" id="ARBA00005760"/>
    </source>
</evidence>